<sequence length="251" mass="27820">MYCSGPSFADTSSLKEFDLLPGFDGVAGSNSHGFTCESQEIGDCSVMLFHFLQNPFLLRHQREQTLNFEQSASPKVCENPLEIQISPVGSGRQARDVDRTSEGTENKACPNDMGEDNFLTSASVPISSSAGHAQLPFLAKQQTAEEAEKYRSMANVQDQGRENSDARCTSVLKLRSAKLGDEEITKVSNKANRTKDSAARLKRKYMAKMNAHNQDKKDIDEDFISLTKKARLQLLVKCCSEGRHGQQDCWS</sequence>
<dbReference type="EMBL" id="OZ019906">
    <property type="protein sequence ID" value="CAK9204426.1"/>
    <property type="molecule type" value="Genomic_DNA"/>
</dbReference>
<feature type="region of interest" description="Disordered" evidence="1">
    <location>
        <begin position="88"/>
        <end position="115"/>
    </location>
</feature>
<evidence type="ECO:0000313" key="3">
    <source>
        <dbReference type="Proteomes" id="UP001497512"/>
    </source>
</evidence>
<gene>
    <name evidence="2" type="ORF">CSSPTR1EN2_LOCUS7380</name>
</gene>
<name>A0ABP0TT80_9BRYO</name>
<accession>A0ABP0TT80</accession>
<organism evidence="2 3">
    <name type="scientific">Sphagnum troendelagicum</name>
    <dbReference type="NCBI Taxonomy" id="128251"/>
    <lineage>
        <taxon>Eukaryota</taxon>
        <taxon>Viridiplantae</taxon>
        <taxon>Streptophyta</taxon>
        <taxon>Embryophyta</taxon>
        <taxon>Bryophyta</taxon>
        <taxon>Sphagnophytina</taxon>
        <taxon>Sphagnopsida</taxon>
        <taxon>Sphagnales</taxon>
        <taxon>Sphagnaceae</taxon>
        <taxon>Sphagnum</taxon>
    </lineage>
</organism>
<evidence type="ECO:0000313" key="2">
    <source>
        <dbReference type="EMBL" id="CAK9204426.1"/>
    </source>
</evidence>
<feature type="compositionally biased region" description="Basic and acidic residues" evidence="1">
    <location>
        <begin position="93"/>
        <end position="105"/>
    </location>
</feature>
<keyword evidence="3" id="KW-1185">Reference proteome</keyword>
<evidence type="ECO:0000256" key="1">
    <source>
        <dbReference type="SAM" id="MobiDB-lite"/>
    </source>
</evidence>
<dbReference type="Proteomes" id="UP001497512">
    <property type="component" value="Chromosome 14"/>
</dbReference>
<proteinExistence type="predicted"/>
<reference evidence="2" key="1">
    <citation type="submission" date="2024-02" db="EMBL/GenBank/DDBJ databases">
        <authorList>
            <consortium name="ELIXIR-Norway"/>
            <consortium name="Elixir Norway"/>
        </authorList>
    </citation>
    <scope>NUCLEOTIDE SEQUENCE</scope>
</reference>
<protein>
    <submittedName>
        <fullName evidence="2">Uncharacterized protein</fullName>
    </submittedName>
</protein>